<accession>A0AA91F8K9</accession>
<dbReference type="EMBL" id="LYTK01000012">
    <property type="protein sequence ID" value="OBQ66244.1"/>
    <property type="molecule type" value="Genomic_DNA"/>
</dbReference>
<organism evidence="2 3">
    <name type="scientific">Rhizobium loti</name>
    <name type="common">Mesorhizobium loti</name>
    <dbReference type="NCBI Taxonomy" id="381"/>
    <lineage>
        <taxon>Bacteria</taxon>
        <taxon>Pseudomonadati</taxon>
        <taxon>Pseudomonadota</taxon>
        <taxon>Alphaproteobacteria</taxon>
        <taxon>Hyphomicrobiales</taxon>
        <taxon>Phyllobacteriaceae</taxon>
        <taxon>Mesorhizobium</taxon>
    </lineage>
</organism>
<comment type="caution">
    <text evidence="2">The sequence shown here is derived from an EMBL/GenBank/DDBJ whole genome shotgun (WGS) entry which is preliminary data.</text>
</comment>
<sequence>MTQRYEPFQEPTGTWAVNDAWTGRPAEMGSRTIVGMNQHDAEELADLLNGLNAQRQEAKS</sequence>
<feature type="region of interest" description="Disordered" evidence="1">
    <location>
        <begin position="1"/>
        <end position="23"/>
    </location>
</feature>
<evidence type="ECO:0000256" key="1">
    <source>
        <dbReference type="SAM" id="MobiDB-lite"/>
    </source>
</evidence>
<evidence type="ECO:0000313" key="3">
    <source>
        <dbReference type="Proteomes" id="UP000093737"/>
    </source>
</evidence>
<dbReference type="Proteomes" id="UP000093737">
    <property type="component" value="Unassembled WGS sequence"/>
</dbReference>
<dbReference type="AlphaFoldDB" id="A0AA91F8K9"/>
<proteinExistence type="predicted"/>
<reference evidence="2 3" key="1">
    <citation type="submission" date="2016-05" db="EMBL/GenBank/DDBJ databases">
        <authorList>
            <person name="Ramsay J.P."/>
        </authorList>
    </citation>
    <scope>NUCLEOTIDE SEQUENCE [LARGE SCALE GENOMIC DNA]</scope>
    <source>
        <strain evidence="2 3">NZP2042</strain>
    </source>
</reference>
<name>A0AA91F8K9_RHILI</name>
<protein>
    <submittedName>
        <fullName evidence="2">Uncharacterized protein</fullName>
    </submittedName>
</protein>
<gene>
    <name evidence="2" type="ORF">A8145_12545</name>
</gene>
<evidence type="ECO:0000313" key="2">
    <source>
        <dbReference type="EMBL" id="OBQ66244.1"/>
    </source>
</evidence>